<gene>
    <name evidence="2" type="ORF">SanaruYs_27830</name>
</gene>
<name>A0A401UCC9_9BACT</name>
<keyword evidence="3" id="KW-1185">Reference proteome</keyword>
<evidence type="ECO:0000313" key="3">
    <source>
        <dbReference type="Proteomes" id="UP000288227"/>
    </source>
</evidence>
<proteinExistence type="predicted"/>
<feature type="transmembrane region" description="Helical" evidence="1">
    <location>
        <begin position="74"/>
        <end position="98"/>
    </location>
</feature>
<feature type="transmembrane region" description="Helical" evidence="1">
    <location>
        <begin position="104"/>
        <end position="124"/>
    </location>
</feature>
<reference evidence="2 3" key="1">
    <citation type="submission" date="2018-11" db="EMBL/GenBank/DDBJ databases">
        <title>Chryseotalea sanarue gen. nov., sp., nov., a member of the family Cytophagaceae, isolated from a brackish lake in Hamamatsu Japan.</title>
        <authorList>
            <person name="Maejima Y."/>
            <person name="Iino T."/>
            <person name="Muraguchi Y."/>
            <person name="Fukuda K."/>
            <person name="Ohkuma M."/>
            <person name="Moriuchi R."/>
            <person name="Dohra H."/>
            <person name="Kimbara K."/>
            <person name="Shintani M."/>
        </authorList>
    </citation>
    <scope>NUCLEOTIDE SEQUENCE [LARGE SCALE GENOMIC DNA]</scope>
    <source>
        <strain evidence="2 3">Ys</strain>
    </source>
</reference>
<dbReference type="AlphaFoldDB" id="A0A401UCC9"/>
<dbReference type="EMBL" id="BHXQ01000005">
    <property type="protein sequence ID" value="GCC52546.1"/>
    <property type="molecule type" value="Genomic_DNA"/>
</dbReference>
<evidence type="ECO:0000256" key="1">
    <source>
        <dbReference type="SAM" id="Phobius"/>
    </source>
</evidence>
<keyword evidence="1" id="KW-0472">Membrane</keyword>
<accession>A0A401UCC9</accession>
<evidence type="ECO:0000313" key="2">
    <source>
        <dbReference type="EMBL" id="GCC52546.1"/>
    </source>
</evidence>
<keyword evidence="1" id="KW-0812">Transmembrane</keyword>
<keyword evidence="1" id="KW-1133">Transmembrane helix</keyword>
<protein>
    <submittedName>
        <fullName evidence="2">Uncharacterized protein</fullName>
    </submittedName>
</protein>
<dbReference type="Proteomes" id="UP000288227">
    <property type="component" value="Unassembled WGS sequence"/>
</dbReference>
<organism evidence="2 3">
    <name type="scientific">Chryseotalea sanaruensis</name>
    <dbReference type="NCBI Taxonomy" id="2482724"/>
    <lineage>
        <taxon>Bacteria</taxon>
        <taxon>Pseudomonadati</taxon>
        <taxon>Bacteroidota</taxon>
        <taxon>Cytophagia</taxon>
        <taxon>Cytophagales</taxon>
        <taxon>Chryseotaleaceae</taxon>
        <taxon>Chryseotalea</taxon>
    </lineage>
</organism>
<sequence length="140" mass="16063">MDEINTRLEKSTANTVVWDREYKIPNDKVFYGFVHNGNFQLALRNMRLLAFTPMMYGKIEGATSGSIVFLNFKLFVLTRALLIFWSVFLIIAGSVMSFVQSNQWPILGALGILLLFHLIAWANFKQQLKPMRTALFKLLA</sequence>
<comment type="caution">
    <text evidence="2">The sequence shown here is derived from an EMBL/GenBank/DDBJ whole genome shotgun (WGS) entry which is preliminary data.</text>
</comment>